<dbReference type="AlphaFoldDB" id="A0A450Y7D9"/>
<evidence type="ECO:0000313" key="2">
    <source>
        <dbReference type="EMBL" id="VFK42198.1"/>
    </source>
</evidence>
<sequence>MLRVPNHARSQPQLSKVHSLTGRITSELMRKAFKNVKRNRGAAEIDKVSIQMFEANLDEDLDALMRDLKTRSKFQPKPLRRALIPKGRGKMRPLGYLSGTRPNCTSKCCDSFCRLPLRTSVPAGFVRGFPPVLFPVRDCHSTLPLERTPDLWQQGYKAVPDAEACSTISRIWVYGRTVQRGS</sequence>
<dbReference type="EMBL" id="CAADFR010000015">
    <property type="protein sequence ID" value="VFK37443.1"/>
    <property type="molecule type" value="Genomic_DNA"/>
</dbReference>
<name>A0A450Y7D9_9GAMM</name>
<proteinExistence type="predicted"/>
<gene>
    <name evidence="2" type="ORF">BECKSD772E_GA0070983_101514</name>
    <name evidence="1" type="ORF">BECKSD772F_GA0070984_101514</name>
</gene>
<dbReference type="EMBL" id="CAADFU010000015">
    <property type="protein sequence ID" value="VFK42198.1"/>
    <property type="molecule type" value="Genomic_DNA"/>
</dbReference>
<reference evidence="1" key="1">
    <citation type="submission" date="2019-02" db="EMBL/GenBank/DDBJ databases">
        <authorList>
            <person name="Gruber-Vodicka R. H."/>
            <person name="Seah K. B. B."/>
        </authorList>
    </citation>
    <scope>NUCLEOTIDE SEQUENCE</scope>
    <source>
        <strain evidence="2">BECK_S1320</strain>
        <strain evidence="1">BECK_S1321</strain>
    </source>
</reference>
<protein>
    <submittedName>
        <fullName evidence="1">Uncharacterized protein</fullName>
    </submittedName>
</protein>
<evidence type="ECO:0000313" key="1">
    <source>
        <dbReference type="EMBL" id="VFK37443.1"/>
    </source>
</evidence>
<accession>A0A450Y7D9</accession>
<organism evidence="1">
    <name type="scientific">Candidatus Kentrum sp. SD</name>
    <dbReference type="NCBI Taxonomy" id="2126332"/>
    <lineage>
        <taxon>Bacteria</taxon>
        <taxon>Pseudomonadati</taxon>
        <taxon>Pseudomonadota</taxon>
        <taxon>Gammaproteobacteria</taxon>
        <taxon>Candidatus Kentrum</taxon>
    </lineage>
</organism>